<comment type="caution">
    <text evidence="1">The sequence shown here is derived from an EMBL/GenBank/DDBJ whole genome shotgun (WGS) entry which is preliminary data.</text>
</comment>
<evidence type="ECO:0000313" key="1">
    <source>
        <dbReference type="EMBL" id="KGG98583.1"/>
    </source>
</evidence>
<sequence length="107" mass="11570">MAVNDKSAMSGQLVVERTADCIGCLRLPVDAARASQRGLLVDVVNEGLANSELAPCGGCEKILQVADRAKSGGAAVKQVMSQADHFFFMFRDYRKNWLDGACQKFCV</sequence>
<organism evidence="1 2">
    <name type="scientific">Comamonas thiooxydans</name>
    <dbReference type="NCBI Taxonomy" id="363952"/>
    <lineage>
        <taxon>Bacteria</taxon>
        <taxon>Pseudomonadati</taxon>
        <taxon>Pseudomonadota</taxon>
        <taxon>Betaproteobacteria</taxon>
        <taxon>Burkholderiales</taxon>
        <taxon>Comamonadaceae</taxon>
        <taxon>Comamonas</taxon>
    </lineage>
</organism>
<name>A0A0E3C743_9BURK</name>
<dbReference type="AlphaFoldDB" id="A0A0E3C743"/>
<gene>
    <name evidence="1" type="ORF">P245_04375</name>
</gene>
<accession>A0A0E3C743</accession>
<protein>
    <submittedName>
        <fullName evidence="1">Uncharacterized protein</fullName>
    </submittedName>
</protein>
<dbReference type="Proteomes" id="UP000029567">
    <property type="component" value="Unassembled WGS sequence"/>
</dbReference>
<evidence type="ECO:0000313" key="2">
    <source>
        <dbReference type="Proteomes" id="UP000029567"/>
    </source>
</evidence>
<reference evidence="1 2" key="1">
    <citation type="submission" date="2013-09" db="EMBL/GenBank/DDBJ databases">
        <title>High correlation between genotypes and phenotypes of environmental bacteria Comamonas testosteroni strains.</title>
        <authorList>
            <person name="Liu L."/>
            <person name="Zhu W."/>
            <person name="Xia X."/>
            <person name="Xu B."/>
            <person name="Luo M."/>
            <person name="Wang G."/>
        </authorList>
    </citation>
    <scope>NUCLEOTIDE SEQUENCE [LARGE SCALE GENOMIC DNA]</scope>
    <source>
        <strain evidence="1 2">JL14</strain>
    </source>
</reference>
<proteinExistence type="predicted"/>
<dbReference type="EMBL" id="AWTN01000018">
    <property type="protein sequence ID" value="KGG98583.1"/>
    <property type="molecule type" value="Genomic_DNA"/>
</dbReference>